<comment type="similarity">
    <text evidence="8 9">Belongs to the TonB-dependent receptor family.</text>
</comment>
<dbReference type="SUPFAM" id="SSF49464">
    <property type="entry name" value="Carboxypeptidase regulatory domain-like"/>
    <property type="match status" value="1"/>
</dbReference>
<dbReference type="InterPro" id="IPR023997">
    <property type="entry name" value="TonB-dep_OMP_SusC/RagA_CS"/>
</dbReference>
<proteinExistence type="inferred from homology"/>
<protein>
    <submittedName>
        <fullName evidence="12">SusC/RagA family TonB-linked outer membrane protein</fullName>
    </submittedName>
</protein>
<dbReference type="NCBIfam" id="TIGR04056">
    <property type="entry name" value="OMP_RagA_SusC"/>
    <property type="match status" value="1"/>
</dbReference>
<comment type="caution">
    <text evidence="12">The sequence shown here is derived from an EMBL/GenBank/DDBJ whole genome shotgun (WGS) entry which is preliminary data.</text>
</comment>
<dbReference type="PROSITE" id="PS52016">
    <property type="entry name" value="TONB_DEPENDENT_REC_3"/>
    <property type="match status" value="1"/>
</dbReference>
<dbReference type="NCBIfam" id="TIGR04057">
    <property type="entry name" value="SusC_RagA_signa"/>
    <property type="match status" value="1"/>
</dbReference>
<gene>
    <name evidence="12" type="ORF">ACFQ21_20140</name>
</gene>
<evidence type="ECO:0000256" key="6">
    <source>
        <dbReference type="ARBA" id="ARBA00023136"/>
    </source>
</evidence>
<keyword evidence="2 8" id="KW-0813">Transport</keyword>
<dbReference type="RefSeq" id="WP_377581769.1">
    <property type="nucleotide sequence ID" value="NZ_JBHTKA010000007.1"/>
</dbReference>
<dbReference type="InterPro" id="IPR012910">
    <property type="entry name" value="Plug_dom"/>
</dbReference>
<evidence type="ECO:0000256" key="3">
    <source>
        <dbReference type="ARBA" id="ARBA00022452"/>
    </source>
</evidence>
<dbReference type="Gene3D" id="2.170.130.10">
    <property type="entry name" value="TonB-dependent receptor, plug domain"/>
    <property type="match status" value="1"/>
</dbReference>
<dbReference type="InterPro" id="IPR008969">
    <property type="entry name" value="CarboxyPept-like_regulatory"/>
</dbReference>
<keyword evidence="4 8" id="KW-0812">Transmembrane</keyword>
<accession>A0ABW3K9E4</accession>
<feature type="domain" description="TonB-dependent receptor-like beta-barrel" evidence="10">
    <location>
        <begin position="545"/>
        <end position="1095"/>
    </location>
</feature>
<keyword evidence="5 9" id="KW-0798">TonB box</keyword>
<name>A0ABW3K9E4_9BACT</name>
<reference evidence="13" key="1">
    <citation type="journal article" date="2019" name="Int. J. Syst. Evol. Microbiol.">
        <title>The Global Catalogue of Microorganisms (GCM) 10K type strain sequencing project: providing services to taxonomists for standard genome sequencing and annotation.</title>
        <authorList>
            <consortium name="The Broad Institute Genomics Platform"/>
            <consortium name="The Broad Institute Genome Sequencing Center for Infectious Disease"/>
            <person name="Wu L."/>
            <person name="Ma J."/>
        </authorList>
    </citation>
    <scope>NUCLEOTIDE SEQUENCE [LARGE SCALE GENOMIC DNA]</scope>
    <source>
        <strain evidence="13">CCUG 58938</strain>
    </source>
</reference>
<evidence type="ECO:0000256" key="9">
    <source>
        <dbReference type="RuleBase" id="RU003357"/>
    </source>
</evidence>
<evidence type="ECO:0000313" key="13">
    <source>
        <dbReference type="Proteomes" id="UP001597112"/>
    </source>
</evidence>
<evidence type="ECO:0000256" key="7">
    <source>
        <dbReference type="ARBA" id="ARBA00023237"/>
    </source>
</evidence>
<feature type="domain" description="TonB-dependent receptor plug" evidence="11">
    <location>
        <begin position="229"/>
        <end position="334"/>
    </location>
</feature>
<evidence type="ECO:0000259" key="10">
    <source>
        <dbReference type="Pfam" id="PF00593"/>
    </source>
</evidence>
<evidence type="ECO:0000256" key="2">
    <source>
        <dbReference type="ARBA" id="ARBA00022448"/>
    </source>
</evidence>
<keyword evidence="3 8" id="KW-1134">Transmembrane beta strand</keyword>
<dbReference type="EMBL" id="JBHTKA010000007">
    <property type="protein sequence ID" value="MFD1001652.1"/>
    <property type="molecule type" value="Genomic_DNA"/>
</dbReference>
<dbReference type="Gene3D" id="2.40.170.20">
    <property type="entry name" value="TonB-dependent receptor, beta-barrel domain"/>
    <property type="match status" value="1"/>
</dbReference>
<evidence type="ECO:0000259" key="11">
    <source>
        <dbReference type="Pfam" id="PF07715"/>
    </source>
</evidence>
<comment type="subcellular location">
    <subcellularLocation>
        <location evidence="1 8">Cell outer membrane</location>
        <topology evidence="1 8">Multi-pass membrane protein</topology>
    </subcellularLocation>
</comment>
<evidence type="ECO:0000313" key="12">
    <source>
        <dbReference type="EMBL" id="MFD1001652.1"/>
    </source>
</evidence>
<evidence type="ECO:0000256" key="4">
    <source>
        <dbReference type="ARBA" id="ARBA00022692"/>
    </source>
</evidence>
<dbReference type="Pfam" id="PF13715">
    <property type="entry name" value="CarbopepD_reg_2"/>
    <property type="match status" value="1"/>
</dbReference>
<dbReference type="Pfam" id="PF07715">
    <property type="entry name" value="Plug"/>
    <property type="match status" value="1"/>
</dbReference>
<dbReference type="Proteomes" id="UP001597112">
    <property type="component" value="Unassembled WGS sequence"/>
</dbReference>
<dbReference type="InterPro" id="IPR037066">
    <property type="entry name" value="Plug_dom_sf"/>
</dbReference>
<dbReference type="InterPro" id="IPR036942">
    <property type="entry name" value="Beta-barrel_TonB_sf"/>
</dbReference>
<keyword evidence="6 8" id="KW-0472">Membrane</keyword>
<evidence type="ECO:0000256" key="8">
    <source>
        <dbReference type="PROSITE-ProRule" id="PRU01360"/>
    </source>
</evidence>
<keyword evidence="7 8" id="KW-0998">Cell outer membrane</keyword>
<sequence length="1136" mass="124713">MIPSLLKKVLTMTKYAFYGLILQCTTMTVLLSYNGTMAQRKSMKNIYVTINVQHRPIKDVFHEIEKATGLHFAYNNVNLKATDSLSITTEKKDLATLLGEIAGKTDLRFRRINDNIHVTRVEESKEPTPPVTEITQRQITGTVTSSDDQSAMPGVNVVVKGTTNGTVTDASGKYTIDIPDDNAVLVFSFIGFQTTEVPVGTQSVLDVTLTADVTALDEIVVIGYGSQKKSDLTGSVAIVGTNEIRKYATNDIAQLLQGRAAGVAVTSDGQPGAFPSVRIRGIGTFGDAEPLYVIDGVPIGTTPRDFNPNDVESIQVLKDASAGAIYGSRAANGVVIITTKQGKKETPLRVEYNAYYGVDKVWQHMPVTNRVQYQMLNNESQLNGGGTLAPGNDPNSPLFISNIDTDWQDVGLKTGIRQDHNLNFSGGSKTSTYNLSLDYLNNQGTFVGNGPSFNRYAIRINSTTEKGIFKIGESVYYTHSHENALTNSAAFLNGNRPPLINDLLMAIPTMPLYDPNRVGGYGGTSSNVERAIVLNIPGLNSLVKNYTDVDRIFANVYAETKLLNKNGHRINYKLNLSYDKTFARDYFFQPVLDLGFFFQSAIPRLDEGTRIYTTGLVENTITYQKTFGRHGIDILAGQMYQAGSTDVQSGHTENLSSPYYPVLDNGSNKSASGSSYRNTLSSFLGRVNYNYDDRYLLTATIRRDGSSRFAPSNRYGNFPSVALAWKLHNEKVFQLPAFISELKARVSYGELGNQSIGDYLYAATINPNLSYNYNGQKVTGATQTALVDPNIKWESKITSNAGIDVAFLEGKFDLTVEYYRNKTKDVLVGVPIPASTGSNGNPVVNAGSLQNTGFEFTVGYHKKTGEFTFDISANAYTLKNKVLSLGGFDEPVYGVGSKTQVGSSIGQHFGYNVEGIFQSQDEIASHAFQNAGTAPGDLKFTDQLTVDTNGDGVPDAGDNVINAEDRVYLGRALPNFYYGSNFSASYKNFDLTLFVSGSTGNVINNWTYRLLMHTTDYMNYHEDALNRWTPANTNTDVPRLVTGDPNNNGGDNNRKDWLQDGTYLRINTLSLGYKLKDNLVKGLTNSRVYITCQNLYTFQKYKGYNPDFTSGVWNPGFDAGSYPKPRTIMVGVQLGF</sequence>
<dbReference type="SUPFAM" id="SSF56935">
    <property type="entry name" value="Porins"/>
    <property type="match status" value="1"/>
</dbReference>
<dbReference type="Gene3D" id="2.60.40.1120">
    <property type="entry name" value="Carboxypeptidase-like, regulatory domain"/>
    <property type="match status" value="1"/>
</dbReference>
<evidence type="ECO:0000256" key="5">
    <source>
        <dbReference type="ARBA" id="ARBA00023077"/>
    </source>
</evidence>
<organism evidence="12 13">
    <name type="scientific">Ohtaekwangia kribbensis</name>
    <dbReference type="NCBI Taxonomy" id="688913"/>
    <lineage>
        <taxon>Bacteria</taxon>
        <taxon>Pseudomonadati</taxon>
        <taxon>Bacteroidota</taxon>
        <taxon>Cytophagia</taxon>
        <taxon>Cytophagales</taxon>
        <taxon>Fulvivirgaceae</taxon>
        <taxon>Ohtaekwangia</taxon>
    </lineage>
</organism>
<evidence type="ECO:0000256" key="1">
    <source>
        <dbReference type="ARBA" id="ARBA00004571"/>
    </source>
</evidence>
<dbReference type="InterPro" id="IPR039426">
    <property type="entry name" value="TonB-dep_rcpt-like"/>
</dbReference>
<dbReference type="InterPro" id="IPR023996">
    <property type="entry name" value="TonB-dep_OMP_SusC/RagA"/>
</dbReference>
<dbReference type="Pfam" id="PF00593">
    <property type="entry name" value="TonB_dep_Rec_b-barrel"/>
    <property type="match status" value="1"/>
</dbReference>
<dbReference type="InterPro" id="IPR000531">
    <property type="entry name" value="Beta-barrel_TonB"/>
</dbReference>
<keyword evidence="13" id="KW-1185">Reference proteome</keyword>